<evidence type="ECO:0000256" key="5">
    <source>
        <dbReference type="ARBA" id="ARBA00023591"/>
    </source>
</evidence>
<dbReference type="PANTHER" id="PTHR31279">
    <property type="entry name" value="PROTEIN EXORDIUM-LIKE 5"/>
    <property type="match status" value="1"/>
</dbReference>
<dbReference type="PANTHER" id="PTHR31279:SF13">
    <property type="entry name" value="PROTEIN EXORDIUM-LIKE 6"/>
    <property type="match status" value="1"/>
</dbReference>
<dbReference type="Pfam" id="PF04674">
    <property type="entry name" value="Phi_1"/>
    <property type="match status" value="1"/>
</dbReference>
<comment type="subcellular location">
    <subcellularLocation>
        <location evidence="1">Secreted</location>
        <location evidence="1">Extracellular space</location>
        <location evidence="1">Apoplast</location>
    </subcellularLocation>
</comment>
<reference evidence="7" key="1">
    <citation type="submission" date="2018-02" db="EMBL/GenBank/DDBJ databases">
        <authorList>
            <person name="Cohen D.B."/>
            <person name="Kent A.D."/>
        </authorList>
    </citation>
    <scope>NUCLEOTIDE SEQUENCE</scope>
</reference>
<evidence type="ECO:0000256" key="1">
    <source>
        <dbReference type="ARBA" id="ARBA00004271"/>
    </source>
</evidence>
<comment type="similarity">
    <text evidence="5">Belongs to the EXORDIUM family.</text>
</comment>
<evidence type="ECO:0000256" key="3">
    <source>
        <dbReference type="ARBA" id="ARBA00022525"/>
    </source>
</evidence>
<accession>A0A2N9IVC5</accession>
<dbReference type="InterPro" id="IPR006766">
    <property type="entry name" value="EXORDIUM-like"/>
</dbReference>
<organism evidence="7">
    <name type="scientific">Fagus sylvatica</name>
    <name type="common">Beechnut</name>
    <dbReference type="NCBI Taxonomy" id="28930"/>
    <lineage>
        <taxon>Eukaryota</taxon>
        <taxon>Viridiplantae</taxon>
        <taxon>Streptophyta</taxon>
        <taxon>Embryophyta</taxon>
        <taxon>Tracheophyta</taxon>
        <taxon>Spermatophyta</taxon>
        <taxon>Magnoliopsida</taxon>
        <taxon>eudicotyledons</taxon>
        <taxon>Gunneridae</taxon>
        <taxon>Pentapetalae</taxon>
        <taxon>rosids</taxon>
        <taxon>fabids</taxon>
        <taxon>Fagales</taxon>
        <taxon>Fagaceae</taxon>
        <taxon>Fagus</taxon>
    </lineage>
</organism>
<keyword evidence="4 6" id="KW-0732">Signal</keyword>
<proteinExistence type="inferred from homology"/>
<gene>
    <name evidence="7" type="ORF">FSB_LOCUS57199</name>
</gene>
<dbReference type="GO" id="GO:0048046">
    <property type="term" value="C:apoplast"/>
    <property type="evidence" value="ECO:0007669"/>
    <property type="project" value="UniProtKB-SubCell"/>
</dbReference>
<keyword evidence="3" id="KW-0964">Secreted</keyword>
<sequence>MASSLPTHPLALTFALLLVLLPLVLGANRNAKPVLTYHRGPVITGRVNLALLWYGQFGRSQKNVIRTFIKSLNYNGGANLEPQVSTWWNIVGSYQSLAMRRSRRSPRIKVKVVRQITDTSYSLGKIMTIDFIKLLVQKATGGNPNTVAVIFTSRQVTASDLCMGKCFEHGLIGRQLYLLVGNPETECPGTCAWPFHRADYGPQGVTLQPPNGNIGADAMLVHFASGLAATVTNPFKTGFYQSGRRNKLVEATTSCPAMFGSGAFPGYTGKVRVDPSTGGAFNAHGYKGRKFLLPAIWNPKTRSCWTPL</sequence>
<dbReference type="AlphaFoldDB" id="A0A2N9IVC5"/>
<evidence type="ECO:0008006" key="8">
    <source>
        <dbReference type="Google" id="ProtNLM"/>
    </source>
</evidence>
<evidence type="ECO:0000256" key="6">
    <source>
        <dbReference type="SAM" id="SignalP"/>
    </source>
</evidence>
<evidence type="ECO:0000256" key="4">
    <source>
        <dbReference type="ARBA" id="ARBA00022729"/>
    </source>
</evidence>
<name>A0A2N9IVC5_FAGSY</name>
<keyword evidence="2" id="KW-0052">Apoplast</keyword>
<feature type="chain" id="PRO_5014977349" description="Phosphate-induced protein 1" evidence="6">
    <location>
        <begin position="27"/>
        <end position="308"/>
    </location>
</feature>
<evidence type="ECO:0000313" key="7">
    <source>
        <dbReference type="EMBL" id="SPD29317.1"/>
    </source>
</evidence>
<feature type="signal peptide" evidence="6">
    <location>
        <begin position="1"/>
        <end position="26"/>
    </location>
</feature>
<protein>
    <recommendedName>
        <fullName evidence="8">Phosphate-induced protein 1</fullName>
    </recommendedName>
</protein>
<evidence type="ECO:0000256" key="2">
    <source>
        <dbReference type="ARBA" id="ARBA00022523"/>
    </source>
</evidence>
<dbReference type="EMBL" id="OIVN01006269">
    <property type="protein sequence ID" value="SPD29317.1"/>
    <property type="molecule type" value="Genomic_DNA"/>
</dbReference>